<dbReference type="RefSeq" id="WP_222684322.1">
    <property type="nucleotide sequence ID" value="NZ_JABUBT010000007.1"/>
</dbReference>
<name>A0ABS7P3L4_9NOCA</name>
<keyword evidence="2" id="KW-1133">Transmembrane helix</keyword>
<evidence type="ECO:0000313" key="5">
    <source>
        <dbReference type="EMBL" id="MBY6367006.1"/>
    </source>
</evidence>
<keyword evidence="2" id="KW-0472">Membrane</keyword>
<proteinExistence type="predicted"/>
<dbReference type="Pfam" id="PF07987">
    <property type="entry name" value="DUF1775"/>
    <property type="match status" value="1"/>
</dbReference>
<sequence>MNRTVTRALGTGVLSAAALIAAAGVASAHVTVVAPGAAQGGYTVLTVRVPTESDTASTTSVSVDLPDLTSARTEPMPGWTATVERSADDKATGVTWTADPGNPGVGPGQFQQFVLSAGPLPEEDTVSFPARQTYSDGKVVAWDQPTTDGAEPEYPAPTLELAAASADEHAGHGGHAAGASDTTTTATTTAAASESSDDTALWVAGVALVLGALGAALGLGSVLRGRRS</sequence>
<feature type="signal peptide" evidence="3">
    <location>
        <begin position="1"/>
        <end position="28"/>
    </location>
</feature>
<gene>
    <name evidence="5" type="ORF">HQ603_09585</name>
</gene>
<dbReference type="InterPro" id="IPR038507">
    <property type="entry name" value="YcnI-like_sf"/>
</dbReference>
<evidence type="ECO:0000256" key="3">
    <source>
        <dbReference type="SAM" id="SignalP"/>
    </source>
</evidence>
<dbReference type="CDD" id="cd08545">
    <property type="entry name" value="YcnI_like"/>
    <property type="match status" value="1"/>
</dbReference>
<protein>
    <submittedName>
        <fullName evidence="5">YcnI family protein</fullName>
    </submittedName>
</protein>
<reference evidence="5 6" key="1">
    <citation type="submission" date="2020-06" db="EMBL/GenBank/DDBJ databases">
        <title>Taxonomy, biology and ecology of Rhodococcus bacteria occurring in California pistachio and other woody hosts as revealed by genome sequence analyses.</title>
        <authorList>
            <person name="Gai Y."/>
            <person name="Riely B."/>
        </authorList>
    </citation>
    <scope>NUCLEOTIDE SEQUENCE [LARGE SCALE GENOMIC DNA]</scope>
    <source>
        <strain evidence="5 6">BP-281</strain>
    </source>
</reference>
<comment type="caution">
    <text evidence="5">The sequence shown here is derived from an EMBL/GenBank/DDBJ whole genome shotgun (WGS) entry which is preliminary data.</text>
</comment>
<feature type="domain" description="YncI copper-binding" evidence="4">
    <location>
        <begin position="29"/>
        <end position="161"/>
    </location>
</feature>
<accession>A0ABS7P3L4</accession>
<feature type="region of interest" description="Disordered" evidence="1">
    <location>
        <begin position="166"/>
        <end position="196"/>
    </location>
</feature>
<feature type="transmembrane region" description="Helical" evidence="2">
    <location>
        <begin position="200"/>
        <end position="223"/>
    </location>
</feature>
<dbReference type="Gene3D" id="2.60.40.2230">
    <property type="entry name" value="Uncharacterised protein YcnI-like PF07987, DUF1775"/>
    <property type="match status" value="1"/>
</dbReference>
<dbReference type="InterPro" id="IPR012533">
    <property type="entry name" value="YcnI-copper_dom"/>
</dbReference>
<evidence type="ECO:0000256" key="1">
    <source>
        <dbReference type="SAM" id="MobiDB-lite"/>
    </source>
</evidence>
<feature type="compositionally biased region" description="Low complexity" evidence="1">
    <location>
        <begin position="177"/>
        <end position="196"/>
    </location>
</feature>
<organism evidence="5 6">
    <name type="scientific">Rhodococcoides corynebacterioides</name>
    <dbReference type="NCBI Taxonomy" id="53972"/>
    <lineage>
        <taxon>Bacteria</taxon>
        <taxon>Bacillati</taxon>
        <taxon>Actinomycetota</taxon>
        <taxon>Actinomycetes</taxon>
        <taxon>Mycobacteriales</taxon>
        <taxon>Nocardiaceae</taxon>
        <taxon>Rhodococcoides</taxon>
    </lineage>
</organism>
<evidence type="ECO:0000256" key="2">
    <source>
        <dbReference type="SAM" id="Phobius"/>
    </source>
</evidence>
<dbReference type="EMBL" id="JABUBU010000006">
    <property type="protein sequence ID" value="MBY6367006.1"/>
    <property type="molecule type" value="Genomic_DNA"/>
</dbReference>
<feature type="chain" id="PRO_5045129252" evidence="3">
    <location>
        <begin position="29"/>
        <end position="228"/>
    </location>
</feature>
<evidence type="ECO:0000259" key="4">
    <source>
        <dbReference type="Pfam" id="PF07987"/>
    </source>
</evidence>
<keyword evidence="2" id="KW-0812">Transmembrane</keyword>
<evidence type="ECO:0000313" key="6">
    <source>
        <dbReference type="Proteomes" id="UP000825228"/>
    </source>
</evidence>
<dbReference type="Proteomes" id="UP000825228">
    <property type="component" value="Unassembled WGS sequence"/>
</dbReference>
<keyword evidence="6" id="KW-1185">Reference proteome</keyword>
<keyword evidence="3" id="KW-0732">Signal</keyword>